<organism evidence="3 4">
    <name type="scientific">Dactylonectria macrodidyma</name>
    <dbReference type="NCBI Taxonomy" id="307937"/>
    <lineage>
        <taxon>Eukaryota</taxon>
        <taxon>Fungi</taxon>
        <taxon>Dikarya</taxon>
        <taxon>Ascomycota</taxon>
        <taxon>Pezizomycotina</taxon>
        <taxon>Sordariomycetes</taxon>
        <taxon>Hypocreomycetidae</taxon>
        <taxon>Hypocreales</taxon>
        <taxon>Nectriaceae</taxon>
        <taxon>Dactylonectria</taxon>
    </lineage>
</organism>
<name>A0A9P9JID1_9HYPO</name>
<dbReference type="AlphaFoldDB" id="A0A9P9JID1"/>
<gene>
    <name evidence="3" type="ORF">EDB81DRAFT_3738</name>
</gene>
<feature type="compositionally biased region" description="Basic and acidic residues" evidence="2">
    <location>
        <begin position="406"/>
        <end position="418"/>
    </location>
</feature>
<evidence type="ECO:0000313" key="4">
    <source>
        <dbReference type="Proteomes" id="UP000738349"/>
    </source>
</evidence>
<evidence type="ECO:0000256" key="1">
    <source>
        <dbReference type="SAM" id="Coils"/>
    </source>
</evidence>
<dbReference type="EMBL" id="JAGMUV010000001">
    <property type="protein sequence ID" value="KAH7175421.1"/>
    <property type="molecule type" value="Genomic_DNA"/>
</dbReference>
<feature type="coiled-coil region" evidence="1">
    <location>
        <begin position="57"/>
        <end position="84"/>
    </location>
</feature>
<dbReference type="OrthoDB" id="5238996at2759"/>
<accession>A0A9P9JID1</accession>
<proteinExistence type="predicted"/>
<evidence type="ECO:0000256" key="2">
    <source>
        <dbReference type="SAM" id="MobiDB-lite"/>
    </source>
</evidence>
<keyword evidence="1" id="KW-0175">Coiled coil</keyword>
<feature type="region of interest" description="Disordered" evidence="2">
    <location>
        <begin position="394"/>
        <end position="427"/>
    </location>
</feature>
<feature type="compositionally biased region" description="Polar residues" evidence="2">
    <location>
        <begin position="15"/>
        <end position="26"/>
    </location>
</feature>
<keyword evidence="4" id="KW-1185">Reference proteome</keyword>
<sequence>MAEPKIKAMNGNGNGIHTSEKTPPTEQSKLWQMLALAKEVAKDVDAIQDYEKTVEGRRALEIELENRNSENQRLREVNAKVLREFADHKAQATAKKDSLFSEFEQKFKTYESNKVAVETMAQEVADMKEKLDAAETSQKSKATEVGKLKQQLKAAETNAKSQAAEIKEMNADCEMHRSRMQTSISERDACMTKLSLANGDLGEDLLHDYGAEGLRKLGLDLKALSKKCHAFVLEYFNDAEGAKDSAGEIQELKARFPKIPLSTLTSRPAAQMRCAAAEAVIAEIMTSHIFVPFYLGGDLRAAASTLLPIFGDDERRRTVYRCQILRTTTTDAEETARVQEEIVRKASNEVRQTLHPLVAPFRQGSFYNAVPALFREALALWADVQRSRDLITADTPDINEVQPPSKYDEYDQSGDARARSPKGSKGAKPTIAAVLFPQVASREDLIFNGMVLWSNQGAVTAAIHETAASATANGGANGESMKHANRRRSDASPRYNN</sequence>
<reference evidence="3" key="1">
    <citation type="journal article" date="2021" name="Nat. Commun.">
        <title>Genetic determinants of endophytism in the Arabidopsis root mycobiome.</title>
        <authorList>
            <person name="Mesny F."/>
            <person name="Miyauchi S."/>
            <person name="Thiergart T."/>
            <person name="Pickel B."/>
            <person name="Atanasova L."/>
            <person name="Karlsson M."/>
            <person name="Huettel B."/>
            <person name="Barry K.W."/>
            <person name="Haridas S."/>
            <person name="Chen C."/>
            <person name="Bauer D."/>
            <person name="Andreopoulos W."/>
            <person name="Pangilinan J."/>
            <person name="LaButti K."/>
            <person name="Riley R."/>
            <person name="Lipzen A."/>
            <person name="Clum A."/>
            <person name="Drula E."/>
            <person name="Henrissat B."/>
            <person name="Kohler A."/>
            <person name="Grigoriev I.V."/>
            <person name="Martin F.M."/>
            <person name="Hacquard S."/>
        </authorList>
    </citation>
    <scope>NUCLEOTIDE SEQUENCE</scope>
    <source>
        <strain evidence="3">MPI-CAGE-AT-0147</strain>
    </source>
</reference>
<feature type="region of interest" description="Disordered" evidence="2">
    <location>
        <begin position="1"/>
        <end position="26"/>
    </location>
</feature>
<comment type="caution">
    <text evidence="3">The sequence shown here is derived from an EMBL/GenBank/DDBJ whole genome shotgun (WGS) entry which is preliminary data.</text>
</comment>
<feature type="coiled-coil region" evidence="1">
    <location>
        <begin position="117"/>
        <end position="172"/>
    </location>
</feature>
<evidence type="ECO:0000313" key="3">
    <source>
        <dbReference type="EMBL" id="KAH7175421.1"/>
    </source>
</evidence>
<dbReference type="Proteomes" id="UP000738349">
    <property type="component" value="Unassembled WGS sequence"/>
</dbReference>
<protein>
    <submittedName>
        <fullName evidence="3">Uncharacterized protein</fullName>
    </submittedName>
</protein>
<feature type="region of interest" description="Disordered" evidence="2">
    <location>
        <begin position="471"/>
        <end position="497"/>
    </location>
</feature>